<feature type="transmembrane region" description="Helical" evidence="10">
    <location>
        <begin position="427"/>
        <end position="446"/>
    </location>
</feature>
<evidence type="ECO:0000256" key="2">
    <source>
        <dbReference type="ARBA" id="ARBA00010992"/>
    </source>
</evidence>
<feature type="transmembrane region" description="Helical" evidence="10">
    <location>
        <begin position="80"/>
        <end position="98"/>
    </location>
</feature>
<evidence type="ECO:0000313" key="12">
    <source>
        <dbReference type="EMBL" id="RSH82088.1"/>
    </source>
</evidence>
<dbReference type="FunFam" id="1.20.1250.20:FF:000090">
    <property type="entry name" value="MFS sugar transporter, putative"/>
    <property type="match status" value="1"/>
</dbReference>
<evidence type="ECO:0000256" key="10">
    <source>
        <dbReference type="SAM" id="Phobius"/>
    </source>
</evidence>
<keyword evidence="5 10" id="KW-1133">Transmembrane helix</keyword>
<comment type="similarity">
    <text evidence="2 8">Belongs to the major facilitator superfamily. Sugar transporter (TC 2.A.1.1) family.</text>
</comment>
<dbReference type="Proteomes" id="UP000279236">
    <property type="component" value="Unassembled WGS sequence"/>
</dbReference>
<dbReference type="PROSITE" id="PS00217">
    <property type="entry name" value="SUGAR_TRANSPORT_2"/>
    <property type="match status" value="1"/>
</dbReference>
<dbReference type="Pfam" id="PF00083">
    <property type="entry name" value="Sugar_tr"/>
    <property type="match status" value="1"/>
</dbReference>
<keyword evidence="3 8" id="KW-0813">Transport</keyword>
<name>A0A427XTF6_9TREE</name>
<dbReference type="PROSITE" id="PS00216">
    <property type="entry name" value="SUGAR_TRANSPORT_1"/>
    <property type="match status" value="1"/>
</dbReference>
<comment type="catalytic activity">
    <reaction evidence="7">
        <text>myo-inositol(out) + H(+)(out) = myo-inositol(in) + H(+)(in)</text>
        <dbReference type="Rhea" id="RHEA:60364"/>
        <dbReference type="ChEBI" id="CHEBI:15378"/>
        <dbReference type="ChEBI" id="CHEBI:17268"/>
    </reaction>
</comment>
<dbReference type="InterPro" id="IPR005828">
    <property type="entry name" value="MFS_sugar_transport-like"/>
</dbReference>
<evidence type="ECO:0000256" key="4">
    <source>
        <dbReference type="ARBA" id="ARBA00022692"/>
    </source>
</evidence>
<dbReference type="GO" id="GO:0016020">
    <property type="term" value="C:membrane"/>
    <property type="evidence" value="ECO:0007669"/>
    <property type="project" value="UniProtKB-SubCell"/>
</dbReference>
<accession>A0A427XTF6</accession>
<evidence type="ECO:0000313" key="13">
    <source>
        <dbReference type="Proteomes" id="UP000279236"/>
    </source>
</evidence>
<feature type="transmembrane region" description="Helical" evidence="10">
    <location>
        <begin position="139"/>
        <end position="160"/>
    </location>
</feature>
<dbReference type="InterPro" id="IPR020846">
    <property type="entry name" value="MFS_dom"/>
</dbReference>
<comment type="subcellular location">
    <subcellularLocation>
        <location evidence="1">Membrane</location>
        <topology evidence="1">Multi-pass membrane protein</topology>
    </subcellularLocation>
</comment>
<dbReference type="EMBL" id="RSCE01000006">
    <property type="protein sequence ID" value="RSH82088.1"/>
    <property type="molecule type" value="Genomic_DNA"/>
</dbReference>
<dbReference type="PANTHER" id="PTHR48022">
    <property type="entry name" value="PLASTIDIC GLUCOSE TRANSPORTER 4"/>
    <property type="match status" value="1"/>
</dbReference>
<dbReference type="InterPro" id="IPR050360">
    <property type="entry name" value="MFS_Sugar_Transporters"/>
</dbReference>
<evidence type="ECO:0000256" key="5">
    <source>
        <dbReference type="ARBA" id="ARBA00022989"/>
    </source>
</evidence>
<gene>
    <name evidence="12" type="ORF">EHS24_008292</name>
</gene>
<comment type="caution">
    <text evidence="12">The sequence shown here is derived from an EMBL/GenBank/DDBJ whole genome shotgun (WGS) entry which is preliminary data.</text>
</comment>
<dbReference type="GO" id="GO:0005351">
    <property type="term" value="F:carbohydrate:proton symporter activity"/>
    <property type="evidence" value="ECO:0007669"/>
    <property type="project" value="TreeGrafter"/>
</dbReference>
<evidence type="ECO:0000256" key="7">
    <source>
        <dbReference type="ARBA" id="ARBA00049119"/>
    </source>
</evidence>
<feature type="transmembrane region" description="Helical" evidence="10">
    <location>
        <begin position="295"/>
        <end position="318"/>
    </location>
</feature>
<dbReference type="GeneID" id="39592835"/>
<dbReference type="NCBIfam" id="TIGR00879">
    <property type="entry name" value="SP"/>
    <property type="match status" value="1"/>
</dbReference>
<dbReference type="PROSITE" id="PS50850">
    <property type="entry name" value="MFS"/>
    <property type="match status" value="1"/>
</dbReference>
<feature type="region of interest" description="Disordered" evidence="9">
    <location>
        <begin position="486"/>
        <end position="509"/>
    </location>
</feature>
<evidence type="ECO:0000256" key="6">
    <source>
        <dbReference type="ARBA" id="ARBA00023136"/>
    </source>
</evidence>
<sequence length="509" mass="55508">MALSPALYTFLCACFVANGAAIFGYDLGVIAYVLAAPDFIATINTTNDNYVGFIVSSLLLGAAVGSVPSSYIADIWGRRVALTVAGVIFLVGGTVQTATQNKEMMMAGRFIGGLAIGQLGVLVPLYQSEIANPAVRGRLTATFQFFLGVGAFVAGWIGYGTSKGSHGTALEWRLPLAFQMLPALPIVFLTFILPESPRWLAMKGRDEDALNTLARLHARGDVNDDLVQGEYQDMKLSIDQEAGLDKSWSNIFRDTVNMRKVFYGIVLQFSVQMTGVSAIQYYANDVYTSVGFAKNALLINSINNVVGLLGEATCIAFLDRIGRRPPLIFGNIISGITFAVATAMAKQFYGGAAGTRGQGICFVAMIYIYNFTFSAAIGPLSWVYPVEIMQNNIRAKATGITTTASWLANFMIGQVSPTAFKQIGWKYYLVFTVCSFTNALFFYLFFHETRGRTLEEMDGIIRHANPIVPLSKVERISYKDRERELAERAHGAGTGKPSITQEEKATYEV</sequence>
<keyword evidence="4 10" id="KW-0812">Transmembrane</keyword>
<dbReference type="RefSeq" id="XP_028476543.1">
    <property type="nucleotide sequence ID" value="XM_028623610.1"/>
</dbReference>
<reference evidence="12 13" key="1">
    <citation type="submission" date="2018-11" db="EMBL/GenBank/DDBJ databases">
        <title>Genome sequence of Apiotrichum porosum DSM 27194.</title>
        <authorList>
            <person name="Aliyu H."/>
            <person name="Gorte O."/>
            <person name="Ochsenreither K."/>
        </authorList>
    </citation>
    <scope>NUCLEOTIDE SEQUENCE [LARGE SCALE GENOMIC DNA]</scope>
    <source>
        <strain evidence="12 13">DSM 27194</strain>
    </source>
</reference>
<dbReference type="AlphaFoldDB" id="A0A427XTF6"/>
<dbReference type="PRINTS" id="PR00171">
    <property type="entry name" value="SUGRTRNSPORT"/>
</dbReference>
<feature type="domain" description="Major facilitator superfamily (MFS) profile" evidence="11">
    <location>
        <begin position="12"/>
        <end position="450"/>
    </location>
</feature>
<evidence type="ECO:0000259" key="11">
    <source>
        <dbReference type="PROSITE" id="PS50850"/>
    </source>
</evidence>
<proteinExistence type="inferred from homology"/>
<dbReference type="SUPFAM" id="SSF103473">
    <property type="entry name" value="MFS general substrate transporter"/>
    <property type="match status" value="1"/>
</dbReference>
<keyword evidence="13" id="KW-1185">Reference proteome</keyword>
<dbReference type="InterPro" id="IPR003663">
    <property type="entry name" value="Sugar/inositol_transpt"/>
</dbReference>
<feature type="transmembrane region" description="Helical" evidence="10">
    <location>
        <begin position="110"/>
        <end position="127"/>
    </location>
</feature>
<feature type="transmembrane region" description="Helical" evidence="10">
    <location>
        <begin position="261"/>
        <end position="283"/>
    </location>
</feature>
<dbReference type="OrthoDB" id="4142200at2759"/>
<dbReference type="PANTHER" id="PTHR48022:SF37">
    <property type="entry name" value="MAJOR FACILITATOR SUPERFAMILY (MFS) PROFILE DOMAIN-CONTAINING PROTEIN-RELATED"/>
    <property type="match status" value="1"/>
</dbReference>
<dbReference type="Gene3D" id="1.20.1250.20">
    <property type="entry name" value="MFS general substrate transporter like domains"/>
    <property type="match status" value="1"/>
</dbReference>
<dbReference type="InterPro" id="IPR036259">
    <property type="entry name" value="MFS_trans_sf"/>
</dbReference>
<keyword evidence="6 10" id="KW-0472">Membrane</keyword>
<feature type="transmembrane region" description="Helical" evidence="10">
    <location>
        <begin position="327"/>
        <end position="345"/>
    </location>
</feature>
<feature type="transmembrane region" description="Helical" evidence="10">
    <location>
        <begin position="397"/>
        <end position="415"/>
    </location>
</feature>
<protein>
    <recommendedName>
        <fullName evidence="11">Major facilitator superfamily (MFS) profile domain-containing protein</fullName>
    </recommendedName>
</protein>
<evidence type="ECO:0000256" key="8">
    <source>
        <dbReference type="RuleBase" id="RU003346"/>
    </source>
</evidence>
<evidence type="ECO:0000256" key="1">
    <source>
        <dbReference type="ARBA" id="ARBA00004141"/>
    </source>
</evidence>
<evidence type="ECO:0000256" key="9">
    <source>
        <dbReference type="SAM" id="MobiDB-lite"/>
    </source>
</evidence>
<feature type="transmembrane region" description="Helical" evidence="10">
    <location>
        <begin position="172"/>
        <end position="193"/>
    </location>
</feature>
<feature type="transmembrane region" description="Helical" evidence="10">
    <location>
        <begin position="51"/>
        <end position="73"/>
    </location>
</feature>
<feature type="transmembrane region" description="Helical" evidence="10">
    <location>
        <begin position="357"/>
        <end position="385"/>
    </location>
</feature>
<dbReference type="InterPro" id="IPR005829">
    <property type="entry name" value="Sugar_transporter_CS"/>
</dbReference>
<organism evidence="12 13">
    <name type="scientific">Apiotrichum porosum</name>
    <dbReference type="NCBI Taxonomy" id="105984"/>
    <lineage>
        <taxon>Eukaryota</taxon>
        <taxon>Fungi</taxon>
        <taxon>Dikarya</taxon>
        <taxon>Basidiomycota</taxon>
        <taxon>Agaricomycotina</taxon>
        <taxon>Tremellomycetes</taxon>
        <taxon>Trichosporonales</taxon>
        <taxon>Trichosporonaceae</taxon>
        <taxon>Apiotrichum</taxon>
    </lineage>
</organism>
<evidence type="ECO:0000256" key="3">
    <source>
        <dbReference type="ARBA" id="ARBA00022448"/>
    </source>
</evidence>